<name>A0ABZ0Z702_9CAUD</name>
<reference evidence="1 2" key="1">
    <citation type="submission" date="2023-11" db="EMBL/GenBank/DDBJ databases">
        <authorList>
            <person name="Cook R."/>
            <person name="Crisci M."/>
            <person name="Pye H."/>
            <person name="Adriaenssens E."/>
            <person name="Santini J."/>
        </authorList>
    </citation>
    <scope>NUCLEOTIDE SEQUENCE [LARGE SCALE GENOMIC DNA]</scope>
    <source>
        <strain evidence="1">Lak_Megaphage_Sonny</strain>
    </source>
</reference>
<dbReference type="Proteomes" id="UP001358193">
    <property type="component" value="Segment"/>
</dbReference>
<sequence length="130" mass="15470">MTNKQIIDILTQTVGYKKDFVLGAIGSSLSKDEFDKMGRIEYLQYYIKMRNMIESLPWISVKDKLPECDGQYLTLLDCNEHEIDNNWYKDKTWGWCRTHVQYWMPIPEDNDNEITYIPSKMDWKDGGMKL</sequence>
<protein>
    <recommendedName>
        <fullName evidence="3">DUF551 domain-containing protein</fullName>
    </recommendedName>
</protein>
<proteinExistence type="predicted"/>
<evidence type="ECO:0000313" key="2">
    <source>
        <dbReference type="Proteomes" id="UP001358193"/>
    </source>
</evidence>
<evidence type="ECO:0000313" key="1">
    <source>
        <dbReference type="EMBL" id="WQJ53809.1"/>
    </source>
</evidence>
<accession>A0ABZ0Z702</accession>
<organism evidence="1 2">
    <name type="scientific">phage Lak_Megaphage_Sonny</name>
    <dbReference type="NCBI Taxonomy" id="3109229"/>
    <lineage>
        <taxon>Viruses</taxon>
        <taxon>Duplodnaviria</taxon>
        <taxon>Heunggongvirae</taxon>
        <taxon>Uroviricota</taxon>
        <taxon>Caudoviricetes</taxon>
        <taxon>Caudoviricetes code 15 clade</taxon>
    </lineage>
</organism>
<evidence type="ECO:0008006" key="3">
    <source>
        <dbReference type="Google" id="ProtNLM"/>
    </source>
</evidence>
<dbReference type="EMBL" id="OR769223">
    <property type="protein sequence ID" value="WQJ53809.1"/>
    <property type="molecule type" value="Genomic_DNA"/>
</dbReference>
<keyword evidence="2" id="KW-1185">Reference proteome</keyword>